<evidence type="ECO:0000256" key="1">
    <source>
        <dbReference type="SAM" id="MobiDB-lite"/>
    </source>
</evidence>
<accession>A0A967EER6</accession>
<evidence type="ECO:0000313" key="2">
    <source>
        <dbReference type="EMBL" id="NHQ74568.1"/>
    </source>
</evidence>
<feature type="region of interest" description="Disordered" evidence="1">
    <location>
        <begin position="822"/>
        <end position="842"/>
    </location>
</feature>
<organism evidence="2 3">
    <name type="scientific">Roseovarius gahaiensis</name>
    <dbReference type="NCBI Taxonomy" id="2716691"/>
    <lineage>
        <taxon>Bacteria</taxon>
        <taxon>Pseudomonadati</taxon>
        <taxon>Pseudomonadota</taxon>
        <taxon>Alphaproteobacteria</taxon>
        <taxon>Rhodobacterales</taxon>
        <taxon>Roseobacteraceae</taxon>
        <taxon>Roseovarius</taxon>
    </lineage>
</organism>
<name>A0A967EER6_9RHOB</name>
<dbReference type="RefSeq" id="WP_167196013.1">
    <property type="nucleotide sequence ID" value="NZ_JAAORB010000013.1"/>
</dbReference>
<protein>
    <submittedName>
        <fullName evidence="2">Uncharacterized protein</fullName>
    </submittedName>
</protein>
<evidence type="ECO:0000313" key="3">
    <source>
        <dbReference type="Proteomes" id="UP000639775"/>
    </source>
</evidence>
<proteinExistence type="predicted"/>
<feature type="compositionally biased region" description="Polar residues" evidence="1">
    <location>
        <begin position="831"/>
        <end position="842"/>
    </location>
</feature>
<comment type="caution">
    <text evidence="2">The sequence shown here is derived from an EMBL/GenBank/DDBJ whole genome shotgun (WGS) entry which is preliminary data.</text>
</comment>
<gene>
    <name evidence="2" type="ORF">HAT86_08835</name>
</gene>
<sequence length="842" mass="82636">MLGLAPIAAAPLADDKKPLLRIQVSTLGAVALEGTSQARASTDGVSLVVTSPLRGAAGTFSKINAHSAGGFDMAGHAAAIGPLKVVAAEGFAVVTGATAGLETRVASDGSIALAAQGDARARSFGVVLSGLELRGAAAAKGTTAASGLGFVDMSGRAGGEGILQTSAAGSITLARQLAAEGGVEGAAARKMGLGGTTEGVAQTRGVGTASVTLTGLGLASAVSDAAAYGAMDLGGSGQGKTASTGRATSFGPALSGFAIGTTLEARFAQGFGRIGLDVTASAAGIANAITNVSLTASQEVVGSLNTRSTIVGGLSLVRDLEASLQASGQADRQIGLAGATSAGTAAAADAQEIRLEVSGASEAQGLSVATARLELTLSGTTQLARDVFGNAKTTFEWAGACGATTGTRAVAKAETSLQGESFSANSIYAVASNPLGIFGHFAVDVGQVAKTTSQFTMSGGAKGGIASLGQGRGALDVARHFAGDVDVLGDSTRQISFRAAASARTTSTGETSNSVLEVTGWGVTRATAAAEAAASMTLRGHAQSRVTGVATIATTLAWSIRSEATAPPSAQIRGALSLAGAGQAEAVARGAARAAGLPLNALSEGKTALAADLATDLGLRGETRARLVTRAQGTGRFKVARASGADVQVASDVARVLSFMGVAEGATAAQGTSAEGMASLQGGATAKNQLHVRSPYAASIALPGLAQSNTGTQGKGASEFGVARVGLGEVLLTGTALRGMPLLGASAARITALAAANSIFAPGLTASADNVIQLDFTAEAIAADVRAAGSSLAEAPEVRALWDLGATSIAYRAPPALRRAEPPKYGLSGRLSPSNSGRILRG</sequence>
<dbReference type="AlphaFoldDB" id="A0A967EER6"/>
<dbReference type="Proteomes" id="UP000639775">
    <property type="component" value="Unassembled WGS sequence"/>
</dbReference>
<reference evidence="2" key="1">
    <citation type="submission" date="2020-03" db="EMBL/GenBank/DDBJ databases">
        <title>Roseovarius gahaiensis sp. nov., isolated from Gahai Saline Lake, China.</title>
        <authorList>
            <person name="Sun X."/>
        </authorList>
    </citation>
    <scope>NUCLEOTIDE SEQUENCE</scope>
    <source>
        <strain evidence="2">GH877</strain>
    </source>
</reference>
<keyword evidence="3" id="KW-1185">Reference proteome</keyword>
<dbReference type="EMBL" id="JAAORB010000013">
    <property type="protein sequence ID" value="NHQ74568.1"/>
    <property type="molecule type" value="Genomic_DNA"/>
</dbReference>